<keyword evidence="2" id="KW-0812">Transmembrane</keyword>
<proteinExistence type="predicted"/>
<dbReference type="AlphaFoldDB" id="Q2JAZ4"/>
<protein>
    <submittedName>
        <fullName evidence="3">Uncharacterized protein</fullName>
    </submittedName>
</protein>
<reference evidence="3 4" key="1">
    <citation type="journal article" date="2007" name="Genome Res.">
        <title>Genome characteristics of facultatively symbiotic Frankia sp. strains reflect host range and host plant biogeography.</title>
        <authorList>
            <person name="Normand P."/>
            <person name="Lapierre P."/>
            <person name="Tisa L.S."/>
            <person name="Gogarten J.P."/>
            <person name="Alloisio N."/>
            <person name="Bagnarol E."/>
            <person name="Bassi C.A."/>
            <person name="Berry A.M."/>
            <person name="Bickhart D.M."/>
            <person name="Choisne N."/>
            <person name="Couloux A."/>
            <person name="Cournoyer B."/>
            <person name="Cruveiller S."/>
            <person name="Daubin V."/>
            <person name="Demange N."/>
            <person name="Francino M.P."/>
            <person name="Goltsman E."/>
            <person name="Huang Y."/>
            <person name="Kopp O.R."/>
            <person name="Labarre L."/>
            <person name="Lapidus A."/>
            <person name="Lavire C."/>
            <person name="Marechal J."/>
            <person name="Martinez M."/>
            <person name="Mastronunzio J.E."/>
            <person name="Mullin B.C."/>
            <person name="Niemann J."/>
            <person name="Pujic P."/>
            <person name="Rawnsley T."/>
            <person name="Rouy Z."/>
            <person name="Schenowitz C."/>
            <person name="Sellstedt A."/>
            <person name="Tavares F."/>
            <person name="Tomkins J.P."/>
            <person name="Vallenet D."/>
            <person name="Valverde C."/>
            <person name="Wall L.G."/>
            <person name="Wang Y."/>
            <person name="Medigue C."/>
            <person name="Benson D.R."/>
        </authorList>
    </citation>
    <scope>NUCLEOTIDE SEQUENCE [LARGE SCALE GENOMIC DNA]</scope>
    <source>
        <strain evidence="4">DSM 45818 / CECT 9043 / CcI3</strain>
    </source>
</reference>
<dbReference type="EMBL" id="CP000249">
    <property type="protein sequence ID" value="ABD11548.1"/>
    <property type="molecule type" value="Genomic_DNA"/>
</dbReference>
<evidence type="ECO:0000256" key="1">
    <source>
        <dbReference type="SAM" id="MobiDB-lite"/>
    </source>
</evidence>
<feature type="region of interest" description="Disordered" evidence="1">
    <location>
        <begin position="65"/>
        <end position="101"/>
    </location>
</feature>
<gene>
    <name evidence="3" type="ordered locus">Francci3_2178</name>
</gene>
<evidence type="ECO:0000313" key="4">
    <source>
        <dbReference type="Proteomes" id="UP000001937"/>
    </source>
</evidence>
<feature type="transmembrane region" description="Helical" evidence="2">
    <location>
        <begin position="12"/>
        <end position="37"/>
    </location>
</feature>
<name>Q2JAZ4_FRACC</name>
<keyword evidence="4" id="KW-1185">Reference proteome</keyword>
<dbReference type="KEGG" id="fra:Francci3_2178"/>
<dbReference type="OrthoDB" id="3748887at2"/>
<sequence>MMMVWGGYNWGWGSWLLMTFSMVVVWGLLIGALIALLRAGLDRRSGTLAGRPVNGSAQRILAEGYAHSDLDKGRGDLGEEGYPHPGAPRDRRNPTGLAKVG</sequence>
<keyword evidence="2" id="KW-1133">Transmembrane helix</keyword>
<dbReference type="HOGENOM" id="CLU_2287413_0_0_11"/>
<evidence type="ECO:0000313" key="3">
    <source>
        <dbReference type="EMBL" id="ABD11548.1"/>
    </source>
</evidence>
<feature type="compositionally biased region" description="Basic and acidic residues" evidence="1">
    <location>
        <begin position="66"/>
        <end position="77"/>
    </location>
</feature>
<dbReference type="RefSeq" id="WP_011436595.1">
    <property type="nucleotide sequence ID" value="NC_007777.1"/>
</dbReference>
<evidence type="ECO:0000256" key="2">
    <source>
        <dbReference type="SAM" id="Phobius"/>
    </source>
</evidence>
<keyword evidence="2" id="KW-0472">Membrane</keyword>
<dbReference type="Proteomes" id="UP000001937">
    <property type="component" value="Chromosome"/>
</dbReference>
<organism evidence="3 4">
    <name type="scientific">Frankia casuarinae (strain DSM 45818 / CECT 9043 / HFP020203 / CcI3)</name>
    <dbReference type="NCBI Taxonomy" id="106370"/>
    <lineage>
        <taxon>Bacteria</taxon>
        <taxon>Bacillati</taxon>
        <taxon>Actinomycetota</taxon>
        <taxon>Actinomycetes</taxon>
        <taxon>Frankiales</taxon>
        <taxon>Frankiaceae</taxon>
        <taxon>Frankia</taxon>
    </lineage>
</organism>
<accession>Q2JAZ4</accession>